<name>A0ABY8F9G9_9HYPH</name>
<evidence type="ECO:0000313" key="4">
    <source>
        <dbReference type="Proteomes" id="UP001209803"/>
    </source>
</evidence>
<keyword evidence="4" id="KW-1185">Reference proteome</keyword>
<evidence type="ECO:0000256" key="1">
    <source>
        <dbReference type="ARBA" id="ARBA00023002"/>
    </source>
</evidence>
<evidence type="ECO:0000259" key="2">
    <source>
        <dbReference type="Pfam" id="PF00248"/>
    </source>
</evidence>
<dbReference type="PANTHER" id="PTHR43364">
    <property type="entry name" value="NADH-SPECIFIC METHYLGLYOXAL REDUCTASE-RELATED"/>
    <property type="match status" value="1"/>
</dbReference>
<dbReference type="InterPro" id="IPR023210">
    <property type="entry name" value="NADP_OxRdtase_dom"/>
</dbReference>
<dbReference type="InterPro" id="IPR036812">
    <property type="entry name" value="NAD(P)_OxRdtase_dom_sf"/>
</dbReference>
<organism evidence="3 4">
    <name type="scientific">Roseibium porphyridii</name>
    <dbReference type="NCBI Taxonomy" id="2866279"/>
    <lineage>
        <taxon>Bacteria</taxon>
        <taxon>Pseudomonadati</taxon>
        <taxon>Pseudomonadota</taxon>
        <taxon>Alphaproteobacteria</taxon>
        <taxon>Hyphomicrobiales</taxon>
        <taxon>Stappiaceae</taxon>
        <taxon>Roseibium</taxon>
    </lineage>
</organism>
<dbReference type="SUPFAM" id="SSF51430">
    <property type="entry name" value="NAD(P)-linked oxidoreductase"/>
    <property type="match status" value="1"/>
</dbReference>
<evidence type="ECO:0000313" key="3">
    <source>
        <dbReference type="EMBL" id="WFE90827.1"/>
    </source>
</evidence>
<dbReference type="Proteomes" id="UP001209803">
    <property type="component" value="Chromosome"/>
</dbReference>
<dbReference type="InterPro" id="IPR050523">
    <property type="entry name" value="AKR_Detox_Biosynth"/>
</dbReference>
<sequence>MHIFSKEISPLGMGCWPIGGPMFKDGRPLGYSNSDDSESIRTIHAALDGGITLFDTAAAYGAGHAERLLGQALVNRPDAMIVSKLGLAIDETTKEILGEEASPDSVLPAIENSLERLQRDCLDIVLLHLNSLPVDRAMPIFEEMEKARKAGKIRGYGWSTDFTGNVKALSRRDGVVAIEHGTNVFCDTPKIRKAIAHQGLVAFIRSPLAMGLLGGNYRKGSVMPKDDIRSTEQMWLTYYKDGKPNAEFLEKLDTVRDLLQSNGRSLPQGALGWLWAKSDRNFPLPGARTVAQIQELAGALEFGALPQAIVSEIDTLIGPKHEDYVEKEL</sequence>
<dbReference type="PANTHER" id="PTHR43364:SF4">
    <property type="entry name" value="NAD(P)-LINKED OXIDOREDUCTASE SUPERFAMILY PROTEIN"/>
    <property type="match status" value="1"/>
</dbReference>
<dbReference type="Pfam" id="PF00248">
    <property type="entry name" value="Aldo_ket_red"/>
    <property type="match status" value="1"/>
</dbReference>
<accession>A0ABY8F9G9</accession>
<dbReference type="Gene3D" id="3.20.20.100">
    <property type="entry name" value="NADP-dependent oxidoreductase domain"/>
    <property type="match status" value="1"/>
</dbReference>
<protein>
    <submittedName>
        <fullName evidence="3">Aldo/keto reductase</fullName>
    </submittedName>
</protein>
<gene>
    <name evidence="3" type="ORF">K1718_05635</name>
</gene>
<dbReference type="RefSeq" id="WP_265682927.1">
    <property type="nucleotide sequence ID" value="NZ_CP120863.1"/>
</dbReference>
<feature type="domain" description="NADP-dependent oxidoreductase" evidence="2">
    <location>
        <begin position="11"/>
        <end position="316"/>
    </location>
</feature>
<proteinExistence type="predicted"/>
<keyword evidence="1" id="KW-0560">Oxidoreductase</keyword>
<dbReference type="EMBL" id="CP120863">
    <property type="protein sequence ID" value="WFE90827.1"/>
    <property type="molecule type" value="Genomic_DNA"/>
</dbReference>
<reference evidence="3 4" key="1">
    <citation type="submission" date="2023-03" db="EMBL/GenBank/DDBJ databases">
        <title>Roseibium porphyridii sp. nov. and Roseibium rhodosorbium sp. nov. isolated from marine algae, Porphyridium cruentum and Rhodosorus marinus, respectively.</title>
        <authorList>
            <person name="Lee M.W."/>
            <person name="Choi B.J."/>
            <person name="Lee J.K."/>
            <person name="Choi D.G."/>
            <person name="Baek J.H."/>
            <person name="Bayburt H."/>
            <person name="Kim J.M."/>
            <person name="Han D.M."/>
            <person name="Kim K.H."/>
            <person name="Jeon C.O."/>
        </authorList>
    </citation>
    <scope>NUCLEOTIDE SEQUENCE [LARGE SCALE GENOMIC DNA]</scope>
    <source>
        <strain evidence="3 4">KMA01</strain>
    </source>
</reference>